<dbReference type="InterPro" id="IPR052588">
    <property type="entry name" value="Kelch_domain_protein"/>
</dbReference>
<evidence type="ECO:0000259" key="2">
    <source>
        <dbReference type="Pfam" id="PF13422"/>
    </source>
</evidence>
<dbReference type="STRING" id="49012.A0A0F7S9H7"/>
<dbReference type="InterPro" id="IPR025183">
    <property type="entry name" value="DUF4110"/>
</dbReference>
<accession>A0A0F7S9H7</accession>
<gene>
    <name evidence="3" type="primary">SSCI46310.1</name>
</gene>
<dbReference type="EMBL" id="CCFA01002776">
    <property type="protein sequence ID" value="CDW98059.1"/>
    <property type="molecule type" value="Genomic_DNA"/>
</dbReference>
<evidence type="ECO:0000313" key="4">
    <source>
        <dbReference type="Proteomes" id="UP000242770"/>
    </source>
</evidence>
<feature type="region of interest" description="Disordered" evidence="1">
    <location>
        <begin position="76"/>
        <end position="95"/>
    </location>
</feature>
<protein>
    <recommendedName>
        <fullName evidence="2">DUF4110 domain-containing protein</fullName>
    </recommendedName>
</protein>
<keyword evidence="4" id="KW-1185">Reference proteome</keyword>
<dbReference type="PANTHER" id="PTHR46063">
    <property type="entry name" value="KELCH DOMAIN-CONTAINING PROTEIN"/>
    <property type="match status" value="1"/>
</dbReference>
<proteinExistence type="predicted"/>
<sequence length="95" mass="10476">LSTPQPGENLRAFYERTKHHWASTALVESEGKLRGKEMRKKGFALADSQYQEYKPILDEIERIRSEAGLDANEAAVTKAGGIGAGSTGVDSRNRR</sequence>
<dbReference type="Proteomes" id="UP000242770">
    <property type="component" value="Unassembled WGS sequence"/>
</dbReference>
<dbReference type="PANTHER" id="PTHR46063:SF1">
    <property type="entry name" value="KELCH DOMAIN-CONTAINING PROTEIN 4"/>
    <property type="match status" value="1"/>
</dbReference>
<evidence type="ECO:0000256" key="1">
    <source>
        <dbReference type="SAM" id="MobiDB-lite"/>
    </source>
</evidence>
<feature type="non-terminal residue" evidence="3">
    <location>
        <position position="1"/>
    </location>
</feature>
<reference evidence="4" key="1">
    <citation type="submission" date="2014-06" db="EMBL/GenBank/DDBJ databases">
        <authorList>
            <person name="Berkman P.J."/>
        </authorList>
    </citation>
    <scope>NUCLEOTIDE SEQUENCE [LARGE SCALE GENOMIC DNA]</scope>
</reference>
<feature type="domain" description="DUF4110" evidence="2">
    <location>
        <begin position="2"/>
        <end position="69"/>
    </location>
</feature>
<dbReference type="AlphaFoldDB" id="A0A0F7S9H7"/>
<organism evidence="3 4">
    <name type="scientific">Sporisorium scitamineum</name>
    <dbReference type="NCBI Taxonomy" id="49012"/>
    <lineage>
        <taxon>Eukaryota</taxon>
        <taxon>Fungi</taxon>
        <taxon>Dikarya</taxon>
        <taxon>Basidiomycota</taxon>
        <taxon>Ustilaginomycotina</taxon>
        <taxon>Ustilaginomycetes</taxon>
        <taxon>Ustilaginales</taxon>
        <taxon>Ustilaginaceae</taxon>
        <taxon>Sporisorium</taxon>
    </lineage>
</organism>
<name>A0A0F7S9H7_9BASI</name>
<dbReference type="Pfam" id="PF13422">
    <property type="entry name" value="DUF4110"/>
    <property type="match status" value="1"/>
</dbReference>
<evidence type="ECO:0000313" key="3">
    <source>
        <dbReference type="EMBL" id="CDW98059.1"/>
    </source>
</evidence>